<proteinExistence type="predicted"/>
<name>A0AAV1I0T5_9CHLO</name>
<organism evidence="1 2">
    <name type="scientific">Coccomyxa viridis</name>
    <dbReference type="NCBI Taxonomy" id="1274662"/>
    <lineage>
        <taxon>Eukaryota</taxon>
        <taxon>Viridiplantae</taxon>
        <taxon>Chlorophyta</taxon>
        <taxon>core chlorophytes</taxon>
        <taxon>Trebouxiophyceae</taxon>
        <taxon>Trebouxiophyceae incertae sedis</taxon>
        <taxon>Coccomyxaceae</taxon>
        <taxon>Coccomyxa</taxon>
    </lineage>
</organism>
<gene>
    <name evidence="1" type="ORF">CVIRNUC_002646</name>
</gene>
<reference evidence="1 2" key="1">
    <citation type="submission" date="2023-10" db="EMBL/GenBank/DDBJ databases">
        <authorList>
            <person name="Maclean D."/>
            <person name="Macfadyen A."/>
        </authorList>
    </citation>
    <scope>NUCLEOTIDE SEQUENCE [LARGE SCALE GENOMIC DNA]</scope>
</reference>
<protein>
    <submittedName>
        <fullName evidence="1">Uncharacterized protein</fullName>
    </submittedName>
</protein>
<accession>A0AAV1I0T5</accession>
<dbReference type="EMBL" id="CAUYUE010000003">
    <property type="protein sequence ID" value="CAK0758779.1"/>
    <property type="molecule type" value="Genomic_DNA"/>
</dbReference>
<dbReference type="Proteomes" id="UP001314263">
    <property type="component" value="Unassembled WGS sequence"/>
</dbReference>
<keyword evidence="2" id="KW-1185">Reference proteome</keyword>
<comment type="caution">
    <text evidence="1">The sequence shown here is derived from an EMBL/GenBank/DDBJ whole genome shotgun (WGS) entry which is preliminary data.</text>
</comment>
<sequence length="309" mass="33131">MEPITGGLATSQIRNDLSEERLASLYEEYLHTYLPSLGDSRDFAGHPDSEAYRKGFENFKRAIKGRAANGKENTLGTYLDRDITKCLGGLEPVGRPDPREVQVAAFEMKDERSGPLASLQNSSVRVEIFQKDLMAFERSDHYSTVIFLLQCCVESAGKGPSLIGATFKLSTGRGGGFLAADVPPGDAEYAGAAEEGGQIVFKERSANEGIYVAYKTSGEVKCTQAGGGAIHLDMEAPSSGDGATKALSGLVLLCASLPSGLALEISLMAKVRIAARNRILRSVMGKHQQGGKEKELIMQDKAIQLPLMP</sequence>
<evidence type="ECO:0000313" key="1">
    <source>
        <dbReference type="EMBL" id="CAK0758779.1"/>
    </source>
</evidence>
<evidence type="ECO:0000313" key="2">
    <source>
        <dbReference type="Proteomes" id="UP001314263"/>
    </source>
</evidence>
<dbReference type="AlphaFoldDB" id="A0AAV1I0T5"/>